<evidence type="ECO:0000313" key="3">
    <source>
        <dbReference type="Proteomes" id="UP001431429"/>
    </source>
</evidence>
<protein>
    <submittedName>
        <fullName evidence="2">Transcriptional regulator</fullName>
    </submittedName>
</protein>
<keyword evidence="3" id="KW-1185">Reference proteome</keyword>
<accession>A0ABT0URX6</accession>
<feature type="region of interest" description="Disordered" evidence="1">
    <location>
        <begin position="217"/>
        <end position="257"/>
    </location>
</feature>
<reference evidence="2" key="1">
    <citation type="submission" date="2022-06" db="EMBL/GenBank/DDBJ databases">
        <title>Genome public.</title>
        <authorList>
            <person name="Sun Q."/>
        </authorList>
    </citation>
    <scope>NUCLEOTIDE SEQUENCE</scope>
    <source>
        <strain evidence="2">CWNU-1</strain>
    </source>
</reference>
<organism evidence="2 3">
    <name type="scientific">Streptomyces albipurpureus</name>
    <dbReference type="NCBI Taxonomy" id="2897419"/>
    <lineage>
        <taxon>Bacteria</taxon>
        <taxon>Bacillati</taxon>
        <taxon>Actinomycetota</taxon>
        <taxon>Actinomycetes</taxon>
        <taxon>Kitasatosporales</taxon>
        <taxon>Streptomycetaceae</taxon>
        <taxon>Streptomyces</taxon>
    </lineage>
</organism>
<evidence type="ECO:0000313" key="2">
    <source>
        <dbReference type="EMBL" id="MCM2390143.1"/>
    </source>
</evidence>
<evidence type="ECO:0000256" key="1">
    <source>
        <dbReference type="SAM" id="MobiDB-lite"/>
    </source>
</evidence>
<dbReference type="EMBL" id="JAMQAW010000023">
    <property type="protein sequence ID" value="MCM2390143.1"/>
    <property type="molecule type" value="Genomic_DNA"/>
</dbReference>
<sequence>MRNPVSVVSPMLIRLTDERATGVLIRDHGALYLIDGQVVHAEAAAAPGLDVLLTSGGRLRPEHWEEAIAEAGTRCQVARQLVINGHLTVGELELCHLATLFDAAFFTLATRSGATRFRYGVTHWLGPIRPVPPGTVERESMRRVRLLNSVWPYAEVDTAPVRRRTRLAGRVISPHRRALLDLADGIRTPSTIARELGRPAFNTLVEVRRLAADGFIDASAGVPPPPGQQPSAAGAQPSKEPSDPAVKESPPAPDSALLRRIREALEAPR</sequence>
<feature type="compositionally biased region" description="Low complexity" evidence="1">
    <location>
        <begin position="229"/>
        <end position="238"/>
    </location>
</feature>
<dbReference type="Proteomes" id="UP001431429">
    <property type="component" value="Unassembled WGS sequence"/>
</dbReference>
<proteinExistence type="predicted"/>
<gene>
    <name evidence="2" type="ORF">NBG84_17910</name>
</gene>
<dbReference type="RefSeq" id="WP_250920474.1">
    <property type="nucleotide sequence ID" value="NZ_JAMQAW010000023.1"/>
</dbReference>
<name>A0ABT0URX6_9ACTN</name>
<comment type="caution">
    <text evidence="2">The sequence shown here is derived from an EMBL/GenBank/DDBJ whole genome shotgun (WGS) entry which is preliminary data.</text>
</comment>